<dbReference type="Pfam" id="PF09327">
    <property type="entry name" value="Phage_Tail_Tip"/>
    <property type="match status" value="1"/>
</dbReference>
<name>A0ABT5Y9F4_9GAMM</name>
<dbReference type="Gene3D" id="2.10.10.20">
    <property type="entry name" value="Carbohydrate-binding module superfamily 5/12"/>
    <property type="match status" value="1"/>
</dbReference>
<dbReference type="InterPro" id="IPR015406">
    <property type="entry name" value="GpJ_CSF"/>
</dbReference>
<reference evidence="2" key="1">
    <citation type="submission" date="2022-07" db="EMBL/GenBank/DDBJ databases">
        <title>Marinobacter iranensis a new bacterium isolate from a hipersaline lake in Iran.</title>
        <authorList>
            <person name="Mohammad A.M.A."/>
            <person name="Cristina S.-P."/>
            <person name="Antonio V."/>
        </authorList>
    </citation>
    <scope>NUCLEOTIDE SEQUENCE</scope>
    <source>
        <strain evidence="2">71-i</strain>
    </source>
</reference>
<protein>
    <recommendedName>
        <fullName evidence="1">Tip attachment protein J central straight fiber domain-containing protein</fullName>
    </recommendedName>
</protein>
<evidence type="ECO:0000259" key="1">
    <source>
        <dbReference type="Pfam" id="PF09327"/>
    </source>
</evidence>
<dbReference type="EMBL" id="JANCMW010000004">
    <property type="protein sequence ID" value="MDF0750279.1"/>
    <property type="molecule type" value="Genomic_DNA"/>
</dbReference>
<evidence type="ECO:0000313" key="3">
    <source>
        <dbReference type="Proteomes" id="UP001143391"/>
    </source>
</evidence>
<feature type="domain" description="Tip attachment protein J central straight fiber" evidence="1">
    <location>
        <begin position="558"/>
        <end position="624"/>
    </location>
</feature>
<dbReference type="InterPro" id="IPR013783">
    <property type="entry name" value="Ig-like_fold"/>
</dbReference>
<dbReference type="RefSeq" id="WP_275705810.1">
    <property type="nucleotide sequence ID" value="NZ_JANCMW010000004.1"/>
</dbReference>
<dbReference type="Gene3D" id="2.60.40.10">
    <property type="entry name" value="Immunoglobulins"/>
    <property type="match status" value="1"/>
</dbReference>
<keyword evidence="3" id="KW-1185">Reference proteome</keyword>
<proteinExistence type="predicted"/>
<dbReference type="Proteomes" id="UP001143391">
    <property type="component" value="Unassembled WGS sequence"/>
</dbReference>
<accession>A0ABT5Y9F4</accession>
<organism evidence="2 3">
    <name type="scientific">Marinobacter iranensis</name>
    <dbReference type="NCBI Taxonomy" id="2962607"/>
    <lineage>
        <taxon>Bacteria</taxon>
        <taxon>Pseudomonadati</taxon>
        <taxon>Pseudomonadota</taxon>
        <taxon>Gammaproteobacteria</taxon>
        <taxon>Pseudomonadales</taxon>
        <taxon>Marinobacteraceae</taxon>
        <taxon>Marinobacter</taxon>
    </lineage>
</organism>
<gene>
    <name evidence="2" type="ORF">NLU14_08555</name>
</gene>
<evidence type="ECO:0000313" key="2">
    <source>
        <dbReference type="EMBL" id="MDF0750279.1"/>
    </source>
</evidence>
<dbReference type="Gene3D" id="1.20.5.340">
    <property type="match status" value="3"/>
</dbReference>
<comment type="caution">
    <text evidence="2">The sequence shown here is derived from an EMBL/GenBank/DDBJ whole genome shotgun (WGS) entry which is preliminary data.</text>
</comment>
<sequence>MSKLPSIPPSRSKDVAVEKLRELVSIWKGERGDKLDRVVTYRDLVASKLGRLSAGGSLQPGDGVTPPPPTYVGPLTNLTADGGFGFIFLGWDGYNQNGYAYTEIWRHDADNLANATLVATSRAGLYADPVGSGEGYYYWVRAVSTSDNPGPFNATTGTYAQSALHPDYIIGQIEGLISESELASELLTPIQSIPSIQTTLSDHGGRIASTEAALSDLLNISVYDTSTDYAVDDLVSYNDRAWRALVAMTAPAPTPAEGANWTEVGNYATFSDLIAANAVAINDLDVRVTANDGDITSNATDITALGVRVTDTESDLAANTSAIGTLDSRVTVAEGTVTANSSNITLLQSDLTTAQSDISGNSQALNLLDSRVTTAEGTISANSSDITQLQADVQALDVDGNAQALQDLDVRVTANETDITAISSDVTTLTASVDGNAAALQTKAEVSAVQSVEDDVTVLSAQYTIKLDVNGRVAGIGLANVNGASEFIVASDAVYFIDPGQSITPFDPDANYASMAAARDTQLVFGYAQVEGHKRFVINVPAYIPEAYITGLQVKLATITGANIVNASIGGAKIDIAEIWDLSINDRIRSNNYVAGSAGFIINRSGNAEFNNITARGHIEADSGYIASSLQIAGTAYDLAQVAQMAENADTSLFQNWIRPGTTLIDGNKIFTGDAYVDTLQIQGQAVTFPRGVSSSSTTTASATGSNVLSLSASLSGAPIIVTASVEVLGAPGSVSSNHAARLSVRRGGVTIYGPVSICRAYQQGSDFSGPVYNIAGAGSIQFYMPSSPSATYYIHIDNSGGSNITVGHRALTIMEAKR</sequence>